<dbReference type="InterPro" id="IPR001173">
    <property type="entry name" value="Glyco_trans_2-like"/>
</dbReference>
<sequence>MIEFVEHYPELIVKIQDEQAGKKHYAVILDGQVIEKIAHDHRKKKQATFSVNLSQYPLAQSVNIYCFESHTLLAAQDYPLLKFFGFSLTALTIKNLHISGQFSLHHSQRHQEIWLECLDERDNTPLAFGMAQWENKTQTYHFSLPLQKLIDTFEPVTALFRLLGIKLHSPRLQLTDENTGMAGFVDHIEVGKINGWAYNPQEIKKRVSLDLVYNGQVLQTTKANIYRPDLFENKLGDGHCGFTFELDPTLDYSKQRMISVVVSKTTTHLRNSPVAFSPPSMLRGFFDRVRLGTAEGWAIDYNDPEKPAMVEIVWKETVLAEGEAKFYRGDLLAAGLGDGFCAFKVDLSADKTELLLGESVFARIKGTNHILPGSPQVITQNENILAYQKPNRGIPAASIERFRRMAAHRYGHNLISLIMPVYNTPVSWLKEALDSVLAQWVDCWELLCIDDASTDPAIKPLLTSYAEKDSRIKPIFLQKNSGIAVATNKGIQHAQGTYIAFMDHDDWLEPDAIYHLSKAIQEEHPDLIYTDEVATSENLRTFEEIKARPAFSYDYYLSHPYFVHLLCVPKALAEKIGGWDEAMPISADVDFVLRILEVAKTVTHIPRVVYRWRTHEKSTGHSRQRTVMEATKKALQNHLNRVYPGQATVEDGASFNQYKINWKDDKGRILIVIPTKNRGELVKTAVESIEKTANRQDYKIVIINHDSDDPATLDYFKSIEKRHIIMPYSGVFNYSHMNNLAVKHHGEGCKFVLFLNNDIEAIEKGWLNRMRALAARPDVGVVGALLLYPDDKIQHAGVIMSFNGSADHAFKFIPAYIGKKANNKRNIGYNSNLTSVRDFSAVTAACLMMRIEVFNQLGGFDEKFSVGFNDTDLCLRAKAAGYKVLYDGMSVLYHYESATRSHTKQVLHPEDSILLLSRYDKIITEGDPYYNPNLSLVTQDHVIRDDKGGKFARNRTVTVDFSGHTPTPPLVNKASSSSANPPTSLQAKLQTQPPSSPISPKIKAAPSGKAKKSPTQTPQKPPLKERENTAKAPKKPAIKAPTAKKAALSSASKTKKHK</sequence>
<dbReference type="RefSeq" id="WP_203414400.1">
    <property type="nucleotide sequence ID" value="NZ_CP060244.1"/>
</dbReference>
<dbReference type="EC" id="2.4.2.53" evidence="3"/>
<feature type="domain" description="Glycosyltransferase 2-like" evidence="2">
    <location>
        <begin position="416"/>
        <end position="541"/>
    </location>
</feature>
<proteinExistence type="predicted"/>
<dbReference type="SUPFAM" id="SSF53448">
    <property type="entry name" value="Nucleotide-diphospho-sugar transferases"/>
    <property type="match status" value="2"/>
</dbReference>
<gene>
    <name evidence="3" type="primary">arnC_2</name>
    <name evidence="3" type="ORF">JGUZn3_07810</name>
</gene>
<reference evidence="3 4" key="1">
    <citation type="submission" date="2020-08" db="EMBL/GenBank/DDBJ databases">
        <title>Complete genome sequence of Entomobacter blattae G55GP.</title>
        <authorList>
            <person name="Poehlein A."/>
            <person name="Guzman J."/>
            <person name="Daniel R."/>
            <person name="Vilcinskas A."/>
        </authorList>
    </citation>
    <scope>NUCLEOTIDE SEQUENCE [LARGE SCALE GENOMIC DNA]</scope>
    <source>
        <strain evidence="3 4">G55GP</strain>
    </source>
</reference>
<evidence type="ECO:0000313" key="3">
    <source>
        <dbReference type="EMBL" id="QNT78014.1"/>
    </source>
</evidence>
<keyword evidence="3" id="KW-0328">Glycosyltransferase</keyword>
<evidence type="ECO:0000259" key="2">
    <source>
        <dbReference type="Pfam" id="PF00535"/>
    </source>
</evidence>
<feature type="compositionally biased region" description="Low complexity" evidence="1">
    <location>
        <begin position="998"/>
        <end position="1018"/>
    </location>
</feature>
<dbReference type="Gene3D" id="3.90.550.10">
    <property type="entry name" value="Spore Coat Polysaccharide Biosynthesis Protein SpsA, Chain A"/>
    <property type="match status" value="2"/>
</dbReference>
<feature type="compositionally biased region" description="Polar residues" evidence="1">
    <location>
        <begin position="973"/>
        <end position="992"/>
    </location>
</feature>
<accession>A0A7H1NQF4</accession>
<dbReference type="Proteomes" id="UP000516349">
    <property type="component" value="Chromosome"/>
</dbReference>
<dbReference type="EMBL" id="CP060244">
    <property type="protein sequence ID" value="QNT78014.1"/>
    <property type="molecule type" value="Genomic_DNA"/>
</dbReference>
<evidence type="ECO:0000313" key="4">
    <source>
        <dbReference type="Proteomes" id="UP000516349"/>
    </source>
</evidence>
<dbReference type="CDD" id="cd04184">
    <property type="entry name" value="GT2_RfbC_Mx_like"/>
    <property type="match status" value="1"/>
</dbReference>
<dbReference type="PANTHER" id="PTHR43685:SF11">
    <property type="entry name" value="GLYCOSYLTRANSFERASE TAGX-RELATED"/>
    <property type="match status" value="1"/>
</dbReference>
<dbReference type="InterPro" id="IPR029044">
    <property type="entry name" value="Nucleotide-diphossugar_trans"/>
</dbReference>
<feature type="region of interest" description="Disordered" evidence="1">
    <location>
        <begin position="957"/>
        <end position="1058"/>
    </location>
</feature>
<organism evidence="3 4">
    <name type="scientific">Entomobacter blattae</name>
    <dbReference type="NCBI Taxonomy" id="2762277"/>
    <lineage>
        <taxon>Bacteria</taxon>
        <taxon>Pseudomonadati</taxon>
        <taxon>Pseudomonadota</taxon>
        <taxon>Alphaproteobacteria</taxon>
        <taxon>Acetobacterales</taxon>
        <taxon>Acetobacteraceae</taxon>
        <taxon>Entomobacter</taxon>
    </lineage>
</organism>
<dbReference type="KEGG" id="ebla:JGUZn3_07810"/>
<dbReference type="Pfam" id="PF00535">
    <property type="entry name" value="Glycos_transf_2"/>
    <property type="match status" value="1"/>
</dbReference>
<dbReference type="Pfam" id="PF13641">
    <property type="entry name" value="Glyco_tranf_2_3"/>
    <property type="match status" value="1"/>
</dbReference>
<feature type="compositionally biased region" description="Low complexity" evidence="1">
    <location>
        <begin position="1038"/>
        <end position="1052"/>
    </location>
</feature>
<name>A0A7H1NQF4_9PROT</name>
<dbReference type="AlphaFoldDB" id="A0A7H1NQF4"/>
<dbReference type="InterPro" id="IPR050834">
    <property type="entry name" value="Glycosyltransf_2"/>
</dbReference>
<keyword evidence="3" id="KW-0808">Transferase</keyword>
<dbReference type="CDD" id="cd04186">
    <property type="entry name" value="GT_2_like_c"/>
    <property type="match status" value="1"/>
</dbReference>
<dbReference type="GO" id="GO:0099621">
    <property type="term" value="F:undecaprenyl-phosphate 4-deoxy-4-formamido-L-arabinose transferase activity"/>
    <property type="evidence" value="ECO:0007669"/>
    <property type="project" value="UniProtKB-EC"/>
</dbReference>
<keyword evidence="4" id="KW-1185">Reference proteome</keyword>
<evidence type="ECO:0000256" key="1">
    <source>
        <dbReference type="SAM" id="MobiDB-lite"/>
    </source>
</evidence>
<dbReference type="PANTHER" id="PTHR43685">
    <property type="entry name" value="GLYCOSYLTRANSFERASE"/>
    <property type="match status" value="1"/>
</dbReference>
<protein>
    <submittedName>
        <fullName evidence="3">Undecaprenyl-phosphate 4-deoxy-4-formamido-L-arabinose transferase</fullName>
        <ecNumber evidence="3">2.4.2.53</ecNumber>
    </submittedName>
</protein>